<sequence length="97" mass="11092">MKGKVVNAVPPARNRRGPHIDWDSAATLARLSGQPVLAAEHVRNTRIKSVRQYTRPPFVTDEGRIIIEMRNSSIDENDGERYGDVYFTWEPNKKESK</sequence>
<organism evidence="1 2">
    <name type="scientific">Arthrobacter phage SilentRX</name>
    <dbReference type="NCBI Taxonomy" id="2836091"/>
    <lineage>
        <taxon>Viruses</taxon>
        <taxon>Duplodnaviria</taxon>
        <taxon>Heunggongvirae</taxon>
        <taxon>Uroviricota</taxon>
        <taxon>Caudoviricetes</taxon>
        <taxon>Silentrexvirus</taxon>
        <taxon>Silentrexvirus silentrx</taxon>
    </lineage>
</organism>
<evidence type="ECO:0000313" key="1">
    <source>
        <dbReference type="EMBL" id="QWY82811.1"/>
    </source>
</evidence>
<keyword evidence="2" id="KW-1185">Reference proteome</keyword>
<reference evidence="1" key="1">
    <citation type="submission" date="2021-04" db="EMBL/GenBank/DDBJ databases">
        <authorList>
            <person name="Edwards E.G."/>
            <person name="Siddiqui F.A."/>
            <person name="Anastasi R.E."/>
            <person name="Conroy D.J."/>
            <person name="Gerton T.J."/>
            <person name="Laizure I.E."/>
            <person name="Reynolds J.D."/>
            <person name="Ulker M."/>
            <person name="Ouellette S.K."/>
            <person name="Duggan K.O."/>
            <person name="Johnson K.C."/>
            <person name="MacLea K.S."/>
            <person name="Garlena R.A."/>
            <person name="Russell D.A."/>
            <person name="Jacobs-Sera D."/>
            <person name="Hatfull G.F."/>
        </authorList>
    </citation>
    <scope>NUCLEOTIDE SEQUENCE</scope>
</reference>
<gene>
    <name evidence="1" type="primary">71</name>
    <name evidence="1" type="ORF">SEA_SILENTRX_71</name>
</gene>
<proteinExistence type="predicted"/>
<dbReference type="KEGG" id="vg:77932329"/>
<dbReference type="EMBL" id="MW862992">
    <property type="protein sequence ID" value="QWY82811.1"/>
    <property type="molecule type" value="Genomic_DNA"/>
</dbReference>
<dbReference type="RefSeq" id="YP_010656452.1">
    <property type="nucleotide sequence ID" value="NC_070838.1"/>
</dbReference>
<protein>
    <submittedName>
        <fullName evidence="1">Uncharacterized protein</fullName>
    </submittedName>
</protein>
<accession>A0A8F3ECQ3</accession>
<evidence type="ECO:0000313" key="2">
    <source>
        <dbReference type="Proteomes" id="UP000693725"/>
    </source>
</evidence>
<dbReference type="Proteomes" id="UP000693725">
    <property type="component" value="Segment"/>
</dbReference>
<name>A0A8F3ECQ3_9CAUD</name>
<dbReference type="GeneID" id="77932329"/>